<name>A0A3G4ZZQ3_9VIRU</name>
<reference evidence="1" key="1">
    <citation type="submission" date="2018-10" db="EMBL/GenBank/DDBJ databases">
        <title>Hidden diversity of soil giant viruses.</title>
        <authorList>
            <person name="Schulz F."/>
            <person name="Alteio L."/>
            <person name="Goudeau D."/>
            <person name="Ryan E.M."/>
            <person name="Malmstrom R.R."/>
            <person name="Blanchard J."/>
            <person name="Woyke T."/>
        </authorList>
    </citation>
    <scope>NUCLEOTIDE SEQUENCE</scope>
    <source>
        <strain evidence="1">HAV1</strain>
    </source>
</reference>
<sequence length="393" mass="45838">MSFEDVVFVDAMDDPVLHREKIYVGKKQHEVALLIEGKTLLLECDKKIIFAVDYDDKVIELLRKMNYSSYVKSFRKLIQEFLTMEAPPPLPKFRVKDLKFLRDAQRHFDKDVKYPLIKHVFYNEEENKTLQIDISVANILDDSFFLSFQGSVQGQESRYFNYHQLRKEKVKDFMYAYDFCSLKRDLKKYTGKMLDVFLEWGAVMNDLFREEIPAGLDADDEKNVRFKIESYGEKKLLVVLFRPNMLLTVELGNNGEKKFDRRTLNAMWETVFALKVGEPLEFDSVPNSVWNGYSIMTSDGKTDLFCGTIKSASGELFNVREEMEIDKSIVLRIFISSLKNKNVVFAFSEVLKISPRDFLHYMLIEQIEPIISKKIRLMIAALGLIFKSIDACL</sequence>
<dbReference type="EMBL" id="MK072243">
    <property type="protein sequence ID" value="AYV80456.1"/>
    <property type="molecule type" value="Genomic_DNA"/>
</dbReference>
<protein>
    <submittedName>
        <fullName evidence="1">Uncharacterized protein</fullName>
    </submittedName>
</protein>
<organism evidence="1">
    <name type="scientific">Harvfovirus sp</name>
    <dbReference type="NCBI Taxonomy" id="2487768"/>
    <lineage>
        <taxon>Viruses</taxon>
        <taxon>Varidnaviria</taxon>
        <taxon>Bamfordvirae</taxon>
        <taxon>Nucleocytoviricota</taxon>
        <taxon>Megaviricetes</taxon>
        <taxon>Imitervirales</taxon>
        <taxon>Mimiviridae</taxon>
        <taxon>Klosneuvirinae</taxon>
    </lineage>
</organism>
<proteinExistence type="predicted"/>
<gene>
    <name evidence="1" type="ORF">Harvfovirus1_81</name>
</gene>
<accession>A0A3G4ZZQ3</accession>
<evidence type="ECO:0000313" key="1">
    <source>
        <dbReference type="EMBL" id="AYV80456.1"/>
    </source>
</evidence>